<proteinExistence type="predicted"/>
<dbReference type="EMBL" id="AJ410493">
    <property type="protein sequence ID" value="CAC84345.1"/>
    <property type="molecule type" value="Genomic_DNA"/>
</dbReference>
<dbReference type="Proteomes" id="UP000168086">
    <property type="component" value="Genome"/>
</dbReference>
<evidence type="ECO:0000313" key="1">
    <source>
        <dbReference type="EMBL" id="CAC84345.1"/>
    </source>
</evidence>
<organismHost>
    <name type="scientific">Saimiri sciureus</name>
    <name type="common">Common squirrel monkey</name>
    <dbReference type="NCBI Taxonomy" id="9521"/>
</organismHost>
<sequence>MSKPYQPQRYSLISELHKNFHYVDINVIQSELKHVILKTVVPKLSQPATHLEKGEFLLRICQLLMIHREEEQQIINKVKSNIIYFLNELWSAEYGKVQEHVKNILCEVKLDKTDSELSTYLAQEIPKLIVLKYPTHFKVCEETIPNGTWCLHNLLGIEQYYKDFSNILLHDLETSLGSVQAYSRLSKLLFWCDSFMNKIYPCNAFNSSINQVVLWSTMFYFYSVAHCNDCISESISFTEALLKQEVGAFYEWCLEEEYEEDRMAKFMKFSADQITILSTHTDLQNLSEYIYSYKKCLINRRFE</sequence>
<name>Q777Z6_SHV2C</name>
<dbReference type="Pfam" id="PF04793">
    <property type="entry name" value="Herpes_BBRF1"/>
    <property type="match status" value="1"/>
</dbReference>
<dbReference type="InterPro" id="IPR006878">
    <property type="entry name" value="Herpes_BBRF1"/>
</dbReference>
<accession>Q777Z6</accession>
<reference evidence="1 2" key="1">
    <citation type="journal article" date="2003" name="Virology">
        <title>The genome of herpesvirus saimiri C488 which is capable of transforming human T cells.</title>
        <authorList>
            <person name="Ensser A."/>
            <person name="Thurau M."/>
            <person name="Wittmann S."/>
            <person name="Fickenscher H."/>
        </authorList>
    </citation>
    <scope>NUCLEOTIDE SEQUENCE [LARGE SCALE GENOMIC DNA]</scope>
    <source>
        <strain evidence="1">C488</strain>
    </source>
</reference>
<protein>
    <submittedName>
        <fullName evidence="1">Uncharacterized protein</fullName>
    </submittedName>
</protein>
<evidence type="ECO:0000313" key="2">
    <source>
        <dbReference type="Proteomes" id="UP000168086"/>
    </source>
</evidence>
<organism evidence="1 2">
    <name type="scientific">Saimiriine herpesvirus 2 (strain 488)</name>
    <name type="common">SaHV-2</name>
    <name type="synonym">Herpesvirus saimiri</name>
    <dbReference type="NCBI Taxonomy" id="10384"/>
    <lineage>
        <taxon>Viruses</taxon>
        <taxon>Duplodnaviria</taxon>
        <taxon>Heunggongvirae</taxon>
        <taxon>Peploviricota</taxon>
        <taxon>Herviviricetes</taxon>
        <taxon>Herpesvirales</taxon>
        <taxon>Orthoherpesviridae</taxon>
        <taxon>Gammaherpesvirinae</taxon>
        <taxon>Rhadinovirus</taxon>
        <taxon>Rhadinovirus saimiriinegamma2</taxon>
        <taxon>Saimiriine herpesvirus 2</taxon>
    </lineage>
</organism>